<dbReference type="NCBIfam" id="TIGR01554">
    <property type="entry name" value="major_cap_HK97"/>
    <property type="match status" value="1"/>
</dbReference>
<dbReference type="InterPro" id="IPR054612">
    <property type="entry name" value="Phage_capsid-like_C"/>
</dbReference>
<dbReference type="Pfam" id="PF05065">
    <property type="entry name" value="Phage_capsid"/>
    <property type="match status" value="1"/>
</dbReference>
<dbReference type="SUPFAM" id="SSF56563">
    <property type="entry name" value="Major capsid protein gp5"/>
    <property type="match status" value="1"/>
</dbReference>
<feature type="coiled-coil region" evidence="3">
    <location>
        <begin position="3"/>
        <end position="53"/>
    </location>
</feature>
<evidence type="ECO:0000313" key="5">
    <source>
        <dbReference type="EMBL" id="DAF46653.1"/>
    </source>
</evidence>
<dbReference type="GO" id="GO:0044423">
    <property type="term" value="C:virion component"/>
    <property type="evidence" value="ECO:0007669"/>
    <property type="project" value="UniProtKB-KW"/>
</dbReference>
<feature type="domain" description="Phage capsid-like C-terminal" evidence="4">
    <location>
        <begin position="101"/>
        <end position="365"/>
    </location>
</feature>
<evidence type="ECO:0000256" key="1">
    <source>
        <dbReference type="ARBA" id="ARBA00004328"/>
    </source>
</evidence>
<proteinExistence type="predicted"/>
<dbReference type="Gene3D" id="3.30.2400.10">
    <property type="entry name" value="Major capsid protein gp5"/>
    <property type="match status" value="1"/>
</dbReference>
<protein>
    <submittedName>
        <fullName evidence="5">Major capsid protein</fullName>
    </submittedName>
</protein>
<evidence type="ECO:0000256" key="3">
    <source>
        <dbReference type="SAM" id="Coils"/>
    </source>
</evidence>
<evidence type="ECO:0000259" key="4">
    <source>
        <dbReference type="Pfam" id="PF05065"/>
    </source>
</evidence>
<reference evidence="5" key="1">
    <citation type="journal article" date="2021" name="Proc. Natl. Acad. Sci. U.S.A.">
        <title>A Catalog of Tens of Thousands of Viruses from Human Metagenomes Reveals Hidden Associations with Chronic Diseases.</title>
        <authorList>
            <person name="Tisza M.J."/>
            <person name="Buck C.B."/>
        </authorList>
    </citation>
    <scope>NUCLEOTIDE SEQUENCE</scope>
    <source>
        <strain evidence="5">CtAFE3</strain>
    </source>
</reference>
<sequence length="375" mass="42286">MNMNKKLRELMQLKAEKVTMAENAINNKETELANSLMEEIKGYTEEINQIQNLISYKNDDKVVDLGEEKKEETGLVAVKNYIKSGIVNAVGPLKESEGENGGYLVPEDVRTAINEYRRSFVSLKDHVDVRSVVVPSGSEVYEKTSQLTGLTNITELGEIQEMNAEVFERITYKVKDFGGILPVSRFLLQDSPENLLAYLGKWFMKKQVVTENKEIIAVLKTLTKKAITKVDEIKEAFNVTLDPIFLDNTKVLTNQDGFNVLDSIKDKNGNYLLQPVLNEPTKRLLLGKEVIVLPNTHLPNETANKFPLYVGDLEEAVRVYELDELEIKSTDVGGKSFTRNSYDTRLITRFDVKAIDKEAVVKLEFDKNLTLVAGA</sequence>
<evidence type="ECO:0000256" key="2">
    <source>
        <dbReference type="ARBA" id="ARBA00022844"/>
    </source>
</evidence>
<organism evidence="5">
    <name type="scientific">Siphoviridae sp. ctAFE3</name>
    <dbReference type="NCBI Taxonomy" id="2827796"/>
    <lineage>
        <taxon>Viruses</taxon>
        <taxon>Duplodnaviria</taxon>
        <taxon>Heunggongvirae</taxon>
        <taxon>Uroviricota</taxon>
        <taxon>Caudoviricetes</taxon>
    </lineage>
</organism>
<dbReference type="InterPro" id="IPR024455">
    <property type="entry name" value="Phage_capsid"/>
</dbReference>
<accession>A0A8S5S6I8</accession>
<keyword evidence="2" id="KW-0946">Virion</keyword>
<keyword evidence="3" id="KW-0175">Coiled coil</keyword>
<comment type="subcellular location">
    <subcellularLocation>
        <location evidence="1">Virion</location>
    </subcellularLocation>
</comment>
<name>A0A8S5S6I8_9CAUD</name>
<dbReference type="EMBL" id="BK032542">
    <property type="protein sequence ID" value="DAF46653.1"/>
    <property type="molecule type" value="Genomic_DNA"/>
</dbReference>
<dbReference type="Gene3D" id="3.30.2320.10">
    <property type="entry name" value="hypothetical protein PF0899 domain"/>
    <property type="match status" value="1"/>
</dbReference>